<dbReference type="AlphaFoldDB" id="A0A7G6WTB3"/>
<proteinExistence type="predicted"/>
<evidence type="ECO:0000313" key="3">
    <source>
        <dbReference type="Proteomes" id="UP000515563"/>
    </source>
</evidence>
<dbReference type="EMBL" id="CP043661">
    <property type="protein sequence ID" value="QNE17228.1"/>
    <property type="molecule type" value="Genomic_DNA"/>
</dbReference>
<dbReference type="InterPro" id="IPR032466">
    <property type="entry name" value="Metal_Hydrolase"/>
</dbReference>
<evidence type="ECO:0000313" key="2">
    <source>
        <dbReference type="EMBL" id="QNE17228.1"/>
    </source>
</evidence>
<dbReference type="Pfam" id="PF07969">
    <property type="entry name" value="Amidohydro_3"/>
    <property type="match status" value="1"/>
</dbReference>
<dbReference type="InterPro" id="IPR013108">
    <property type="entry name" value="Amidohydro_3"/>
</dbReference>
<organism evidence="2 3">
    <name type="scientific">Kribbella qitaiheensis</name>
    <dbReference type="NCBI Taxonomy" id="1544730"/>
    <lineage>
        <taxon>Bacteria</taxon>
        <taxon>Bacillati</taxon>
        <taxon>Actinomycetota</taxon>
        <taxon>Actinomycetes</taxon>
        <taxon>Propionibacteriales</taxon>
        <taxon>Kribbellaceae</taxon>
        <taxon>Kribbella</taxon>
    </lineage>
</organism>
<sequence>MCPVTRTTRWSCSAPSGVSGSCSRAGSPRRGRISPVRTLLTNGSVYSPADPHATAIAFDDGVVSWLGDDTSAAAYATGADEVVDLQGRLVTPAFVDAHVHAAQAGALLTGLDLAGTTNLTEALDRVAAYAAKLAPDAVVDGSGWDETKWPEGRPPTNAELDRAADNRRVYLARVDGHSGVVSSSLATAVPNLESQSGYDANGRVERDANHAVRDALSELVGPEQRLADARAAVKAMGERGIGAFHEMAAPHIGPLWELPLVRQAAEEAGLAATLYWGQPGVFDNVTQYGLAGLAGDLNADGALGSRTAALRDPYADRADHRGHAYLTAEEIAEHVIACTERNLQAGFHCIGDAALDNIARGFELAAEKVGVQALVAARHRLEHVEMVDDAAIATLARCGVVASVQPMFDAHWGGPDGMYAERVGDRWKGMNPFGSLARAGVVLAFGSDAPVTELGGWEAVRAAAFHHDVDQRITVRAAFAAHTRGGWRAAGIDDAGVLATGTPATYAIWESDADLVVQTPDQRVAAWSTDPRAGVPVLPDLSDEAPVPVCRRTVVDGRLVYDAEGWSS</sequence>
<dbReference type="Proteomes" id="UP000515563">
    <property type="component" value="Chromosome"/>
</dbReference>
<dbReference type="PANTHER" id="PTHR22642">
    <property type="entry name" value="IMIDAZOLONEPROPIONASE"/>
    <property type="match status" value="1"/>
</dbReference>
<dbReference type="PROSITE" id="PS51257">
    <property type="entry name" value="PROKAR_LIPOPROTEIN"/>
    <property type="match status" value="1"/>
</dbReference>
<dbReference type="KEGG" id="kqi:F1D05_03985"/>
<protein>
    <submittedName>
        <fullName evidence="2">Amidohydrolase</fullName>
    </submittedName>
</protein>
<dbReference type="SUPFAM" id="SSF51556">
    <property type="entry name" value="Metallo-dependent hydrolases"/>
    <property type="match status" value="1"/>
</dbReference>
<reference evidence="2 3" key="2">
    <citation type="journal article" date="2020" name="Microbiol. Resour. Announc.">
        <title>Antarctic desert soil bacteria exhibit high novel natural product potential, evaluated through long-read genome sequencing and comparative genomics.</title>
        <authorList>
            <person name="Benaud N."/>
            <person name="Edwards R.J."/>
            <person name="Amos T.G."/>
            <person name="D'Agostino P.M."/>
            <person name="Gutierrez-Chavez C."/>
            <person name="Montgomery K."/>
            <person name="Nicetic I."/>
            <person name="Ferrari B.C."/>
        </authorList>
    </citation>
    <scope>NUCLEOTIDE SEQUENCE [LARGE SCALE GENOMIC DNA]</scope>
    <source>
        <strain evidence="2 3">SPB151</strain>
    </source>
</reference>
<dbReference type="PANTHER" id="PTHR22642:SF2">
    <property type="entry name" value="PROTEIN LONG AFTER FAR-RED 3"/>
    <property type="match status" value="1"/>
</dbReference>
<dbReference type="InterPro" id="IPR033932">
    <property type="entry name" value="YtcJ-like"/>
</dbReference>
<dbReference type="GO" id="GO:0016810">
    <property type="term" value="F:hydrolase activity, acting on carbon-nitrogen (but not peptide) bonds"/>
    <property type="evidence" value="ECO:0007669"/>
    <property type="project" value="InterPro"/>
</dbReference>
<dbReference type="Gene3D" id="2.30.40.10">
    <property type="entry name" value="Urease, subunit C, domain 1"/>
    <property type="match status" value="1"/>
</dbReference>
<dbReference type="Gene3D" id="3.20.20.140">
    <property type="entry name" value="Metal-dependent hydrolases"/>
    <property type="match status" value="1"/>
</dbReference>
<dbReference type="Gene3D" id="3.10.310.70">
    <property type="match status" value="1"/>
</dbReference>
<accession>A0A7G6WTB3</accession>
<name>A0A7G6WTB3_9ACTN</name>
<gene>
    <name evidence="2" type="ORF">F1D05_03985</name>
</gene>
<keyword evidence="2" id="KW-0378">Hydrolase</keyword>
<dbReference type="CDD" id="cd01300">
    <property type="entry name" value="YtcJ_like"/>
    <property type="match status" value="1"/>
</dbReference>
<reference evidence="3" key="1">
    <citation type="submission" date="2019-09" db="EMBL/GenBank/DDBJ databases">
        <title>Antimicrobial potential of Antarctic Bacteria.</title>
        <authorList>
            <person name="Benaud N."/>
            <person name="Edwards R.J."/>
            <person name="Ferrari B.C."/>
        </authorList>
    </citation>
    <scope>NUCLEOTIDE SEQUENCE [LARGE SCALE GENOMIC DNA]</scope>
    <source>
        <strain evidence="3">SPB151</strain>
    </source>
</reference>
<dbReference type="SUPFAM" id="SSF51338">
    <property type="entry name" value="Composite domain of metallo-dependent hydrolases"/>
    <property type="match status" value="1"/>
</dbReference>
<feature type="domain" description="Amidohydrolase 3" evidence="1">
    <location>
        <begin position="81"/>
        <end position="561"/>
    </location>
</feature>
<dbReference type="InterPro" id="IPR011059">
    <property type="entry name" value="Metal-dep_hydrolase_composite"/>
</dbReference>
<keyword evidence="3" id="KW-1185">Reference proteome</keyword>
<evidence type="ECO:0000259" key="1">
    <source>
        <dbReference type="Pfam" id="PF07969"/>
    </source>
</evidence>